<dbReference type="EMBL" id="SGPM01000846">
    <property type="protein sequence ID" value="THH15199.1"/>
    <property type="molecule type" value="Genomic_DNA"/>
</dbReference>
<protein>
    <submittedName>
        <fullName evidence="1">Uncharacterized protein</fullName>
    </submittedName>
</protein>
<proteinExistence type="predicted"/>
<sequence>MTLEIDVRNASDRLDLWFVATLHGRPHPTATHSVSHHIDDLPSSVTFTSSHPDKLPLPSPELLLLHSTCAEVAHLSGTTAYMDKIDLDIEEDAEVLAEDGGSAELLQHAILSRLGNPISGSKLCHSVTLRFRCWDSLLGVAFKLTISASSTMGDLYIGVGSILRTVSASFPGWIVVVVAVLS</sequence>
<evidence type="ECO:0000313" key="1">
    <source>
        <dbReference type="EMBL" id="THH15199.1"/>
    </source>
</evidence>
<reference evidence="1 2" key="1">
    <citation type="submission" date="2019-02" db="EMBL/GenBank/DDBJ databases">
        <title>Genome sequencing of the rare red list fungi Antrodiella citrinella (Flaviporus citrinellus).</title>
        <authorList>
            <person name="Buettner E."/>
            <person name="Kellner H."/>
        </authorList>
    </citation>
    <scope>NUCLEOTIDE SEQUENCE [LARGE SCALE GENOMIC DNA]</scope>
    <source>
        <strain evidence="1 2">DSM 108506</strain>
    </source>
</reference>
<dbReference type="AlphaFoldDB" id="A0A4S4LS61"/>
<gene>
    <name evidence="1" type="ORF">EUX98_g9502</name>
</gene>
<accession>A0A4S4LS61</accession>
<comment type="caution">
    <text evidence="1">The sequence shown here is derived from an EMBL/GenBank/DDBJ whole genome shotgun (WGS) entry which is preliminary data.</text>
</comment>
<dbReference type="OrthoDB" id="2104739at2759"/>
<keyword evidence="2" id="KW-1185">Reference proteome</keyword>
<organism evidence="1 2">
    <name type="scientific">Antrodiella citrinella</name>
    <dbReference type="NCBI Taxonomy" id="2447956"/>
    <lineage>
        <taxon>Eukaryota</taxon>
        <taxon>Fungi</taxon>
        <taxon>Dikarya</taxon>
        <taxon>Basidiomycota</taxon>
        <taxon>Agaricomycotina</taxon>
        <taxon>Agaricomycetes</taxon>
        <taxon>Polyporales</taxon>
        <taxon>Steccherinaceae</taxon>
        <taxon>Antrodiella</taxon>
    </lineage>
</organism>
<evidence type="ECO:0000313" key="2">
    <source>
        <dbReference type="Proteomes" id="UP000308730"/>
    </source>
</evidence>
<dbReference type="Proteomes" id="UP000308730">
    <property type="component" value="Unassembled WGS sequence"/>
</dbReference>
<name>A0A4S4LS61_9APHY</name>